<dbReference type="Pfam" id="PF02792">
    <property type="entry name" value="Mago_nashi"/>
    <property type="match status" value="1"/>
</dbReference>
<evidence type="ECO:0000256" key="3">
    <source>
        <dbReference type="ARBA" id="ARBA00023242"/>
    </source>
</evidence>
<dbReference type="PANTHER" id="PTHR12638:SF0">
    <property type="entry name" value="MAGO HOMOLOG, EXON JUNCTION COMPLEX SUBUNIT-RELATED"/>
    <property type="match status" value="1"/>
</dbReference>
<evidence type="ECO:0000313" key="4">
    <source>
        <dbReference type="EMBL" id="CAD9773256.1"/>
    </source>
</evidence>
<comment type="similarity">
    <text evidence="2">Belongs to the mago nashi family.</text>
</comment>
<evidence type="ECO:0000256" key="2">
    <source>
        <dbReference type="ARBA" id="ARBA00009270"/>
    </source>
</evidence>
<organism evidence="4">
    <name type="scientific">Lotharella oceanica</name>
    <dbReference type="NCBI Taxonomy" id="641309"/>
    <lineage>
        <taxon>Eukaryota</taxon>
        <taxon>Sar</taxon>
        <taxon>Rhizaria</taxon>
        <taxon>Cercozoa</taxon>
        <taxon>Chlorarachniophyceae</taxon>
        <taxon>Lotharella</taxon>
    </lineage>
</organism>
<name>A0A7S2U040_9EUKA</name>
<evidence type="ECO:0000256" key="1">
    <source>
        <dbReference type="ARBA" id="ARBA00004123"/>
    </source>
</evidence>
<dbReference type="PANTHER" id="PTHR12638">
    <property type="entry name" value="PROTEIN MAGO NASHI HOMOLOG"/>
    <property type="match status" value="1"/>
</dbReference>
<dbReference type="SUPFAM" id="SSF89817">
    <property type="entry name" value="Mago nashi protein"/>
    <property type="match status" value="1"/>
</dbReference>
<dbReference type="AlphaFoldDB" id="A0A7S2U040"/>
<dbReference type="InterPro" id="IPR004023">
    <property type="entry name" value="Mago_nashi"/>
</dbReference>
<reference evidence="4" key="1">
    <citation type="submission" date="2021-01" db="EMBL/GenBank/DDBJ databases">
        <authorList>
            <person name="Corre E."/>
            <person name="Pelletier E."/>
            <person name="Niang G."/>
            <person name="Scheremetjew M."/>
            <person name="Finn R."/>
            <person name="Kale V."/>
            <person name="Holt S."/>
            <person name="Cochrane G."/>
            <person name="Meng A."/>
            <person name="Brown T."/>
            <person name="Cohen L."/>
        </authorList>
    </citation>
    <scope>NUCLEOTIDE SEQUENCE</scope>
    <source>
        <strain evidence="4">CCMP622</strain>
    </source>
</reference>
<gene>
    <name evidence="4" type="ORF">LSP00402_LOCUS17247</name>
</gene>
<protein>
    <submittedName>
        <fullName evidence="4">Uncharacterized protein</fullName>
    </submittedName>
</protein>
<proteinExistence type="inferred from homology"/>
<dbReference type="InterPro" id="IPR036605">
    <property type="entry name" value="Mago_nashi_sf"/>
</dbReference>
<accession>A0A7S2U040</accession>
<dbReference type="Gene3D" id="3.30.1560.10">
    <property type="entry name" value="Mago nashi"/>
    <property type="match status" value="1"/>
</dbReference>
<dbReference type="GO" id="GO:0035145">
    <property type="term" value="C:exon-exon junction complex"/>
    <property type="evidence" value="ECO:0007669"/>
    <property type="project" value="InterPro"/>
</dbReference>
<dbReference type="EMBL" id="HBHP01027867">
    <property type="protein sequence ID" value="CAD9773256.1"/>
    <property type="molecule type" value="Transcribed_RNA"/>
</dbReference>
<keyword evidence="3" id="KW-0539">Nucleus</keyword>
<sequence>MAVYVEMSVIDEAKSMIQKSGITQESDARWPSPNSIGRQELEVVIGDQHISFVTSKLHRLMDVHDSNDPDGLSAFYFLTGDLRWLIFTLIGVHFKIKPI</sequence>
<comment type="subcellular location">
    <subcellularLocation>
        <location evidence="1">Nucleus</location>
    </subcellularLocation>
</comment>
<dbReference type="GO" id="GO:0008380">
    <property type="term" value="P:RNA splicing"/>
    <property type="evidence" value="ECO:0007669"/>
    <property type="project" value="InterPro"/>
</dbReference>